<dbReference type="AlphaFoldDB" id="A0A0G0SLY9"/>
<dbReference type="InterPro" id="IPR001347">
    <property type="entry name" value="SIS_dom"/>
</dbReference>
<dbReference type="GO" id="GO:1901135">
    <property type="term" value="P:carbohydrate derivative metabolic process"/>
    <property type="evidence" value="ECO:0007669"/>
    <property type="project" value="InterPro"/>
</dbReference>
<dbReference type="GO" id="GO:0004476">
    <property type="term" value="F:mannose-6-phosphate isomerase activity"/>
    <property type="evidence" value="ECO:0007669"/>
    <property type="project" value="InterPro"/>
</dbReference>
<dbReference type="EMBL" id="LBZB01000005">
    <property type="protein sequence ID" value="KKR63406.1"/>
    <property type="molecule type" value="Genomic_DNA"/>
</dbReference>
<evidence type="ECO:0000313" key="5">
    <source>
        <dbReference type="Proteomes" id="UP000034613"/>
    </source>
</evidence>
<evidence type="ECO:0000313" key="4">
    <source>
        <dbReference type="EMBL" id="KKR63406.1"/>
    </source>
</evidence>
<proteinExistence type="inferred from homology"/>
<dbReference type="InterPro" id="IPR046348">
    <property type="entry name" value="SIS_dom_sf"/>
</dbReference>
<reference evidence="4 5" key="1">
    <citation type="journal article" date="2015" name="Nature">
        <title>rRNA introns, odd ribosomes, and small enigmatic genomes across a large radiation of phyla.</title>
        <authorList>
            <person name="Brown C.T."/>
            <person name="Hug L.A."/>
            <person name="Thomas B.C."/>
            <person name="Sharon I."/>
            <person name="Castelle C.J."/>
            <person name="Singh A."/>
            <person name="Wilkins M.J."/>
            <person name="Williams K.H."/>
            <person name="Banfield J.F."/>
        </authorList>
    </citation>
    <scope>NUCLEOTIDE SEQUENCE [LARGE SCALE GENOMIC DNA]</scope>
</reference>
<protein>
    <submittedName>
        <fullName evidence="4">Bifunctional phosphoglucose/phosphomannose isomerase</fullName>
    </submittedName>
</protein>
<dbReference type="GO" id="GO:0005975">
    <property type="term" value="P:carbohydrate metabolic process"/>
    <property type="evidence" value="ECO:0007669"/>
    <property type="project" value="InterPro"/>
</dbReference>
<evidence type="ECO:0000259" key="3">
    <source>
        <dbReference type="PROSITE" id="PS51464"/>
    </source>
</evidence>
<name>A0A0G0SLY9_9BACT</name>
<evidence type="ECO:0000256" key="1">
    <source>
        <dbReference type="ARBA" id="ARBA00010523"/>
    </source>
</evidence>
<dbReference type="GO" id="GO:0004347">
    <property type="term" value="F:glucose-6-phosphate isomerase activity"/>
    <property type="evidence" value="ECO:0007669"/>
    <property type="project" value="InterPro"/>
</dbReference>
<dbReference type="GO" id="GO:0097367">
    <property type="term" value="F:carbohydrate derivative binding"/>
    <property type="evidence" value="ECO:0007669"/>
    <property type="project" value="InterPro"/>
</dbReference>
<dbReference type="PROSITE" id="PS51464">
    <property type="entry name" value="SIS"/>
    <property type="match status" value="1"/>
</dbReference>
<organism evidence="4 5">
    <name type="scientific">Candidatus Woesebacteria bacterium GW2011_GWA1_40_45</name>
    <dbReference type="NCBI Taxonomy" id="1618554"/>
    <lineage>
        <taxon>Bacteria</taxon>
        <taxon>Candidatus Woeseibacteriota</taxon>
    </lineage>
</organism>
<comment type="similarity">
    <text evidence="1">Belongs to the PGI/PMI family.</text>
</comment>
<evidence type="ECO:0000256" key="2">
    <source>
        <dbReference type="ARBA" id="ARBA00023235"/>
    </source>
</evidence>
<comment type="caution">
    <text evidence="4">The sequence shown here is derived from an EMBL/GenBank/DDBJ whole genome shotgun (WGS) entry which is preliminary data.</text>
</comment>
<keyword evidence="2 4" id="KW-0413">Isomerase</keyword>
<dbReference type="Gene3D" id="3.40.50.10490">
    <property type="entry name" value="Glucose-6-phosphate isomerase like protein, domain 1"/>
    <property type="match status" value="2"/>
</dbReference>
<dbReference type="InterPro" id="IPR019490">
    <property type="entry name" value="Glu6P/Mann6P_isomerase_C"/>
</dbReference>
<dbReference type="Proteomes" id="UP000034613">
    <property type="component" value="Unassembled WGS sequence"/>
</dbReference>
<dbReference type="Pfam" id="PF10432">
    <property type="entry name" value="bact-PGI_C"/>
    <property type="match status" value="1"/>
</dbReference>
<dbReference type="SUPFAM" id="SSF53697">
    <property type="entry name" value="SIS domain"/>
    <property type="match status" value="1"/>
</dbReference>
<dbReference type="PATRIC" id="fig|1618554.3.peg.155"/>
<accession>A0A0G0SLY9</accession>
<sequence>MTNLDSKEDIEKLDKGGILKSIELIPDQFTQAWKEIEESKLPTGASVTQNVVICGMGGSALGGRAVDSVVYGRARVPIEVFNEYKIPNYVNSDSFVIISSYSGNTEETLSCAKLALTKGAKIFGITTGGKLAEFLKRNKLAGYVFNPKYNPSGQPRMGLGYSIAAIYALLIKCGLVRYSNEKEHIVFTLKKYIDEYNVNIPENGNLAKTFARKLLHKVVILMASEHLVGVTHGFANQLNENSKTFSTTFDLPEANHHLIEGLRFPAKAKDLLSFLFMESKHYTPEVQKRYPITKEVFKINGYPSLGYVTSSEDAILEIFEVLVFGSFVSFYLAMLNGVDPTPIPWVDYFKAQLVR</sequence>
<feature type="domain" description="SIS" evidence="3">
    <location>
        <begin position="38"/>
        <end position="180"/>
    </location>
</feature>
<gene>
    <name evidence="4" type="ORF">UU03_C0005G0012</name>
</gene>